<dbReference type="Gene3D" id="3.40.50.1000">
    <property type="entry name" value="HAD superfamily/HAD-like"/>
    <property type="match status" value="1"/>
</dbReference>
<dbReference type="STRING" id="172043.RM53_08410"/>
<dbReference type="Gene3D" id="1.10.150.240">
    <property type="entry name" value="Putative phosphatase, domain 2"/>
    <property type="match status" value="1"/>
</dbReference>
<protein>
    <recommendedName>
        <fullName evidence="3">HAD family hydrolase</fullName>
    </recommendedName>
</protein>
<dbReference type="InterPro" id="IPR041492">
    <property type="entry name" value="HAD_2"/>
</dbReference>
<proteinExistence type="predicted"/>
<reference evidence="1 2" key="1">
    <citation type="submission" date="2014-12" db="EMBL/GenBank/DDBJ databases">
        <title>Genome sequencing of Brevundimonas nasdae TPW30.</title>
        <authorList>
            <person name="Tan P.W."/>
            <person name="Chan K.-G."/>
        </authorList>
    </citation>
    <scope>NUCLEOTIDE SEQUENCE [LARGE SCALE GENOMIC DNA]</scope>
    <source>
        <strain evidence="1 2">TPW30</strain>
    </source>
</reference>
<dbReference type="SFLD" id="SFLDS00003">
    <property type="entry name" value="Haloacid_Dehalogenase"/>
    <property type="match status" value="1"/>
</dbReference>
<gene>
    <name evidence="1" type="ORF">RM53_08410</name>
</gene>
<evidence type="ECO:0008006" key="3">
    <source>
        <dbReference type="Google" id="ProtNLM"/>
    </source>
</evidence>
<dbReference type="InterPro" id="IPR036412">
    <property type="entry name" value="HAD-like_sf"/>
</dbReference>
<evidence type="ECO:0000313" key="1">
    <source>
        <dbReference type="EMBL" id="KIC58455.1"/>
    </source>
</evidence>
<dbReference type="EMBL" id="JWSY01000011">
    <property type="protein sequence ID" value="KIC58455.1"/>
    <property type="molecule type" value="Genomic_DNA"/>
</dbReference>
<dbReference type="GO" id="GO:0008967">
    <property type="term" value="F:phosphoglycolate phosphatase activity"/>
    <property type="evidence" value="ECO:0007669"/>
    <property type="project" value="TreeGrafter"/>
</dbReference>
<dbReference type="InterPro" id="IPR050155">
    <property type="entry name" value="HAD-like_hydrolase_sf"/>
</dbReference>
<dbReference type="PANTHER" id="PTHR43434:SF13">
    <property type="entry name" value="PHOSPHOGLYCOLATE PHOSPHATASE"/>
    <property type="match status" value="1"/>
</dbReference>
<name>A0A0B4D2F8_9CAUL</name>
<dbReference type="Proteomes" id="UP000031166">
    <property type="component" value="Unassembled WGS sequence"/>
</dbReference>
<dbReference type="SUPFAM" id="SSF56784">
    <property type="entry name" value="HAD-like"/>
    <property type="match status" value="1"/>
</dbReference>
<comment type="caution">
    <text evidence="1">The sequence shown here is derived from an EMBL/GenBank/DDBJ whole genome shotgun (WGS) entry which is preliminary data.</text>
</comment>
<dbReference type="SFLD" id="SFLDG01129">
    <property type="entry name" value="C1.5:_HAD__Beta-PGM__Phosphata"/>
    <property type="match status" value="1"/>
</dbReference>
<dbReference type="InterPro" id="IPR023198">
    <property type="entry name" value="PGP-like_dom2"/>
</dbReference>
<sequence>MTDLRHSLYARPMAYRLAIFDFDGVLADSAAWFVEQLPDLAQRHRFRAPDAAEIERLRKLPTREVMRALGVAPVRLPAIATDLRKRMATDADKIQLFDGVPAMLQRLHDRGIRVAIVSSNSEPNVRAVLGPNASVISALSCGSSLFGKSSRFVALIKKLGLEPTQACAIGDEVRDIEAAHKAKIAVVAVSWGYGAAEALSGAVPDFVAQKPSDVADFLINQPVPPQER</sequence>
<evidence type="ECO:0000313" key="2">
    <source>
        <dbReference type="Proteomes" id="UP000031166"/>
    </source>
</evidence>
<organism evidence="1 2">
    <name type="scientific">Brevundimonas nasdae</name>
    <dbReference type="NCBI Taxonomy" id="172043"/>
    <lineage>
        <taxon>Bacteria</taxon>
        <taxon>Pseudomonadati</taxon>
        <taxon>Pseudomonadota</taxon>
        <taxon>Alphaproteobacteria</taxon>
        <taxon>Caulobacterales</taxon>
        <taxon>Caulobacteraceae</taxon>
        <taxon>Brevundimonas</taxon>
    </lineage>
</organism>
<accession>A0A0B4D2F8</accession>
<dbReference type="GO" id="GO:0005829">
    <property type="term" value="C:cytosol"/>
    <property type="evidence" value="ECO:0007669"/>
    <property type="project" value="TreeGrafter"/>
</dbReference>
<dbReference type="AlphaFoldDB" id="A0A0B4D2F8"/>
<dbReference type="PANTHER" id="PTHR43434">
    <property type="entry name" value="PHOSPHOGLYCOLATE PHOSPHATASE"/>
    <property type="match status" value="1"/>
</dbReference>
<dbReference type="InterPro" id="IPR023214">
    <property type="entry name" value="HAD_sf"/>
</dbReference>
<dbReference type="GO" id="GO:0006281">
    <property type="term" value="P:DNA repair"/>
    <property type="evidence" value="ECO:0007669"/>
    <property type="project" value="TreeGrafter"/>
</dbReference>
<dbReference type="Pfam" id="PF13419">
    <property type="entry name" value="HAD_2"/>
    <property type="match status" value="1"/>
</dbReference>